<dbReference type="EMBL" id="JABACJ020000010">
    <property type="protein sequence ID" value="MBU3876484.1"/>
    <property type="molecule type" value="Genomic_DNA"/>
</dbReference>
<evidence type="ECO:0000313" key="1">
    <source>
        <dbReference type="EMBL" id="MBU3876484.1"/>
    </source>
</evidence>
<dbReference type="RefSeq" id="WP_216241869.1">
    <property type="nucleotide sequence ID" value="NZ_JABACJ020000010.1"/>
</dbReference>
<dbReference type="Pfam" id="PF12363">
    <property type="entry name" value="Phage_TAC_12"/>
    <property type="match status" value="1"/>
</dbReference>
<dbReference type="Proteomes" id="UP000723714">
    <property type="component" value="Unassembled WGS sequence"/>
</dbReference>
<keyword evidence="2" id="KW-1185">Reference proteome</keyword>
<protein>
    <submittedName>
        <fullName evidence="1">Tail assembly chaperone</fullName>
    </submittedName>
</protein>
<accession>A0ABS6D4G3</accession>
<evidence type="ECO:0000313" key="2">
    <source>
        <dbReference type="Proteomes" id="UP000723714"/>
    </source>
</evidence>
<dbReference type="InterPro" id="IPR024410">
    <property type="entry name" value="Phage_TAC_12"/>
</dbReference>
<gene>
    <name evidence="1" type="ORF">HGO97_011745</name>
</gene>
<organism evidence="1 2">
    <name type="scientific">Faecalicatena faecalis</name>
    <dbReference type="NCBI Taxonomy" id="2726362"/>
    <lineage>
        <taxon>Bacteria</taxon>
        <taxon>Bacillati</taxon>
        <taxon>Bacillota</taxon>
        <taxon>Clostridia</taxon>
        <taxon>Lachnospirales</taxon>
        <taxon>Lachnospiraceae</taxon>
        <taxon>Faecalicatena</taxon>
    </lineage>
</organism>
<sequence length="127" mass="14361">MYELTINNEVVQFNFGMGFLREMNRRVSVPVEGMQGIKQNIGLRYSVARLLDDDVEALVEVLDAANLGCEPRVTRKTLDEYVDDADTDIDEVFEKVLGFLKTANATRKVTNSVLEAVEKEMKKTEKA</sequence>
<name>A0ABS6D4G3_9FIRM</name>
<proteinExistence type="predicted"/>
<reference evidence="1 2" key="1">
    <citation type="submission" date="2021-06" db="EMBL/GenBank/DDBJ databases">
        <title>Faecalicatena sp. nov. isolated from porcine feces.</title>
        <authorList>
            <person name="Oh B.S."/>
            <person name="Lee J.H."/>
        </authorList>
    </citation>
    <scope>NUCLEOTIDE SEQUENCE [LARGE SCALE GENOMIC DNA]</scope>
    <source>
        <strain evidence="1 2">AGMB00832</strain>
    </source>
</reference>
<comment type="caution">
    <text evidence="1">The sequence shown here is derived from an EMBL/GenBank/DDBJ whole genome shotgun (WGS) entry which is preliminary data.</text>
</comment>